<dbReference type="GO" id="GO:0003677">
    <property type="term" value="F:DNA binding"/>
    <property type="evidence" value="ECO:0007669"/>
    <property type="project" value="UniProtKB-UniRule"/>
</dbReference>
<dbReference type="PROSITE" id="PS51755">
    <property type="entry name" value="OMPR_PHOB"/>
    <property type="match status" value="1"/>
</dbReference>
<feature type="DNA-binding region" description="OmpR/PhoB-type" evidence="3">
    <location>
        <begin position="1"/>
        <end position="23"/>
    </location>
</feature>
<feature type="domain" description="OmpR/PhoB-type" evidence="5">
    <location>
        <begin position="1"/>
        <end position="23"/>
    </location>
</feature>
<organism evidence="6 7">
    <name type="scientific">Alteromonas profundi</name>
    <dbReference type="NCBI Taxonomy" id="2696062"/>
    <lineage>
        <taxon>Bacteria</taxon>
        <taxon>Pseudomonadati</taxon>
        <taxon>Pseudomonadota</taxon>
        <taxon>Gammaproteobacteria</taxon>
        <taxon>Alteromonadales</taxon>
        <taxon>Alteromonadaceae</taxon>
        <taxon>Alteromonas/Salinimonas group</taxon>
        <taxon>Alteromonas</taxon>
    </lineage>
</organism>
<dbReference type="AlphaFoldDB" id="A0A7X5LPB1"/>
<evidence type="ECO:0000256" key="1">
    <source>
        <dbReference type="ARBA" id="ARBA00009820"/>
    </source>
</evidence>
<keyword evidence="4" id="KW-1133">Transmembrane helix</keyword>
<evidence type="ECO:0000313" key="7">
    <source>
        <dbReference type="Proteomes" id="UP000470213"/>
    </source>
</evidence>
<keyword evidence="4" id="KW-0812">Transmembrane</keyword>
<comment type="similarity">
    <text evidence="1">Belongs to the TolB family.</text>
</comment>
<gene>
    <name evidence="6" type="ORF">GTH32_15675</name>
</gene>
<dbReference type="GO" id="GO:0000160">
    <property type="term" value="P:phosphorelay signal transduction system"/>
    <property type="evidence" value="ECO:0007669"/>
    <property type="project" value="InterPro"/>
</dbReference>
<dbReference type="InterPro" id="IPR011042">
    <property type="entry name" value="6-blade_b-propeller_TolB-like"/>
</dbReference>
<evidence type="ECO:0000256" key="3">
    <source>
        <dbReference type="PROSITE-ProRule" id="PRU01091"/>
    </source>
</evidence>
<evidence type="ECO:0000313" key="6">
    <source>
        <dbReference type="EMBL" id="NDV92614.1"/>
    </source>
</evidence>
<dbReference type="Gene3D" id="2.120.10.30">
    <property type="entry name" value="TolB, C-terminal domain"/>
    <property type="match status" value="1"/>
</dbReference>
<keyword evidence="4" id="KW-0472">Membrane</keyword>
<dbReference type="SUPFAM" id="SSF69304">
    <property type="entry name" value="Tricorn protease N-terminal domain"/>
    <property type="match status" value="1"/>
</dbReference>
<dbReference type="EMBL" id="JAAAWN010000025">
    <property type="protein sequence ID" value="NDV92614.1"/>
    <property type="molecule type" value="Genomic_DNA"/>
</dbReference>
<protein>
    <recommendedName>
        <fullName evidence="5">OmpR/PhoB-type domain-containing protein</fullName>
    </recommendedName>
</protein>
<accession>A0A7X5LPB1</accession>
<dbReference type="GO" id="GO:0006355">
    <property type="term" value="P:regulation of DNA-templated transcription"/>
    <property type="evidence" value="ECO:0007669"/>
    <property type="project" value="InterPro"/>
</dbReference>
<evidence type="ECO:0000256" key="2">
    <source>
        <dbReference type="ARBA" id="ARBA00023125"/>
    </source>
</evidence>
<dbReference type="InterPro" id="IPR001867">
    <property type="entry name" value="OmpR/PhoB-type_DNA-bd"/>
</dbReference>
<evidence type="ECO:0000259" key="5">
    <source>
        <dbReference type="PROSITE" id="PS51755"/>
    </source>
</evidence>
<comment type="caution">
    <text evidence="6">The sequence shown here is derived from an EMBL/GenBank/DDBJ whole genome shotgun (WGS) entry which is preliminary data.</text>
</comment>
<reference evidence="6 7" key="1">
    <citation type="submission" date="2020-01" db="EMBL/GenBank/DDBJ databases">
        <authorList>
            <person name="Chen J."/>
            <person name="Zhu S."/>
            <person name="Yang J."/>
        </authorList>
    </citation>
    <scope>NUCLEOTIDE SEQUENCE [LARGE SCALE GENOMIC DNA]</scope>
    <source>
        <strain evidence="6 7">345S023</strain>
    </source>
</reference>
<proteinExistence type="inferred from homology"/>
<dbReference type="Pfam" id="PF07676">
    <property type="entry name" value="PD40"/>
    <property type="match status" value="1"/>
</dbReference>
<sequence>MGDEAKNPRYIQTVPKRGYRLVCQVSPPHGNTPNHANTTHRTAPTIDIPHRRNSRFSHVYKYVGAIVLLVVIGGIFWQQIALKSNLSMGYSAPLTRAKGIEYSPRIHPDNIHVYYLSEIEGSNQPELRVINKDTASVRRVKLSGHISTIIKVMKKHTGMPTQLIYLSTSHSECSVYQAALSNPQEDEQSVKSVTKLFDCKHKRIKDVDYHEQQHAIYYTAQPENFWPNQVYAFDIASKKTITPTQPEPKGWGHHSIDISPDGETLLIMSTDHDYYTQLYAVNLSTQEITEGAKFSRPVDEAIWHHDSEHIYYHSPPPSYQILQSDLYGENTQAIIGVSEELSSEMTRMADGKNVLFSTEQSNYNNRWLVGEEDFTAISNSTVSDISPIMFHHSEQYVFASKRSGHMQLYLGSYRSKEVVTLTKFHARYTIGHMAMSFDDNALLLSVNNKVYHLPMRELLEASPLTDFNEKHLIYVSEFPIISLDWFGIDNAAITTVNHGTPTLTVTNLLGQELELPNGNWAYGLTDSEYPTDIYIIKQKSNALHYIGKKEELDDGLASSATSLKSLLNLPEQFYHAKVDARTLYYITTENDVEFLHSVPLTGAGKTTKLPLYRFSNYDVTRGKIIVSDMADREGDIYRTVQ</sequence>
<dbReference type="RefSeq" id="WP_163087492.1">
    <property type="nucleotide sequence ID" value="NZ_JAAAWN010000025.1"/>
</dbReference>
<evidence type="ECO:0000256" key="4">
    <source>
        <dbReference type="SAM" id="Phobius"/>
    </source>
</evidence>
<dbReference type="PANTHER" id="PTHR36842:SF1">
    <property type="entry name" value="PROTEIN TOLB"/>
    <property type="match status" value="1"/>
</dbReference>
<keyword evidence="2 3" id="KW-0238">DNA-binding</keyword>
<keyword evidence="7" id="KW-1185">Reference proteome</keyword>
<feature type="transmembrane region" description="Helical" evidence="4">
    <location>
        <begin position="59"/>
        <end position="77"/>
    </location>
</feature>
<name>A0A7X5LPB1_9ALTE</name>
<dbReference type="SUPFAM" id="SSF82171">
    <property type="entry name" value="DPP6 N-terminal domain-like"/>
    <property type="match status" value="1"/>
</dbReference>
<dbReference type="Proteomes" id="UP000470213">
    <property type="component" value="Unassembled WGS sequence"/>
</dbReference>
<dbReference type="PANTHER" id="PTHR36842">
    <property type="entry name" value="PROTEIN TOLB HOMOLOG"/>
    <property type="match status" value="1"/>
</dbReference>
<dbReference type="InterPro" id="IPR011659">
    <property type="entry name" value="WD40"/>
</dbReference>